<keyword evidence="1" id="KW-0479">Metal-binding</keyword>
<dbReference type="KEGG" id="sapp:SAC06_07575"/>
<gene>
    <name evidence="5" type="ORF">SAC06_07575</name>
</gene>
<dbReference type="Gene3D" id="3.30.70.20">
    <property type="match status" value="1"/>
</dbReference>
<reference evidence="5" key="1">
    <citation type="submission" date="2023-11" db="EMBL/GenBank/DDBJ databases">
        <title>Scrofimicrobium hongkongense sp. nov., isolated from a patient with peritonitis.</title>
        <authorList>
            <person name="Lao H.Y."/>
            <person name="Wong A.Y.P."/>
            <person name="Ng T.L."/>
            <person name="Wong R.Y.L."/>
            <person name="Yau M.C.Y."/>
            <person name="Lam J.Y.W."/>
            <person name="Siu G.K.H."/>
        </authorList>
    </citation>
    <scope>NUCLEOTIDE SEQUENCE</scope>
    <source>
        <strain evidence="5">R131</strain>
    </source>
</reference>
<evidence type="ECO:0000256" key="3">
    <source>
        <dbReference type="ARBA" id="ARBA00023014"/>
    </source>
</evidence>
<evidence type="ECO:0000259" key="4">
    <source>
        <dbReference type="PROSITE" id="PS51379"/>
    </source>
</evidence>
<dbReference type="SUPFAM" id="SSF54862">
    <property type="entry name" value="4Fe-4S ferredoxins"/>
    <property type="match status" value="1"/>
</dbReference>
<dbReference type="AlphaFoldDB" id="A0AAU7V833"/>
<proteinExistence type="predicted"/>
<dbReference type="RefSeq" id="WP_350257704.1">
    <property type="nucleotide sequence ID" value="NZ_CP138335.1"/>
</dbReference>
<evidence type="ECO:0000256" key="2">
    <source>
        <dbReference type="ARBA" id="ARBA00023004"/>
    </source>
</evidence>
<dbReference type="EMBL" id="CP138335">
    <property type="protein sequence ID" value="XBW07498.1"/>
    <property type="molecule type" value="Genomic_DNA"/>
</dbReference>
<keyword evidence="3" id="KW-0411">Iron-sulfur</keyword>
<dbReference type="InterPro" id="IPR017900">
    <property type="entry name" value="4Fe4S_Fe_S_CS"/>
</dbReference>
<dbReference type="GO" id="GO:0046872">
    <property type="term" value="F:metal ion binding"/>
    <property type="evidence" value="ECO:0007669"/>
    <property type="project" value="UniProtKB-KW"/>
</dbReference>
<accession>A0AAU7V833</accession>
<feature type="domain" description="4Fe-4S ferredoxin-type" evidence="4">
    <location>
        <begin position="198"/>
        <end position="227"/>
    </location>
</feature>
<evidence type="ECO:0000256" key="1">
    <source>
        <dbReference type="ARBA" id="ARBA00022723"/>
    </source>
</evidence>
<dbReference type="PROSITE" id="PS51379">
    <property type="entry name" value="4FE4S_FER_2"/>
    <property type="match status" value="2"/>
</dbReference>
<sequence>MTDPSRALLRWIYASDTPRAVVLACPFSEVRRVPKGTLVVEVPTCVDARYLGLAAQLRASGVDEVAVAETCSDAPTDPGRSWQVLAQALTGVHRWQEPSGRWGSWRPEVLYLGSIPLPRRLVLGLSVTGVAGPLDLHQSEHDRELQAFAQLRAAGQFTPVPVPSTAWRLAADGCLACGVCVQSCPHGALTLTVDEGTARLDHHPSACQGEGDCLTLCPAGALSSPGSLSLAELVGAGPTELARVPVARCARCQSVHHEVDQDYCQTCRPRTEQVFGVTADVAELIRRAEVYRRQHLGWGVGQLVSEAGAPTHRD</sequence>
<dbReference type="PROSITE" id="PS00198">
    <property type="entry name" value="4FE4S_FER_1"/>
    <property type="match status" value="1"/>
</dbReference>
<name>A0AAU7V833_9ACTO</name>
<dbReference type="InterPro" id="IPR017896">
    <property type="entry name" value="4Fe4S_Fe-S-bd"/>
</dbReference>
<dbReference type="GO" id="GO:0051536">
    <property type="term" value="F:iron-sulfur cluster binding"/>
    <property type="evidence" value="ECO:0007669"/>
    <property type="project" value="UniProtKB-KW"/>
</dbReference>
<feature type="domain" description="4Fe-4S ferredoxin-type" evidence="4">
    <location>
        <begin position="165"/>
        <end position="194"/>
    </location>
</feature>
<keyword evidence="2" id="KW-0408">Iron</keyword>
<dbReference type="Pfam" id="PF12838">
    <property type="entry name" value="Fer4_7"/>
    <property type="match status" value="1"/>
</dbReference>
<protein>
    <submittedName>
        <fullName evidence="5">4Fe-4S dicluster domain-containing protein</fullName>
    </submittedName>
</protein>
<evidence type="ECO:0000313" key="5">
    <source>
        <dbReference type="EMBL" id="XBW07498.1"/>
    </source>
</evidence>
<organism evidence="5">
    <name type="scientific">Scrofimicrobium appendicitidis</name>
    <dbReference type="NCBI Taxonomy" id="3079930"/>
    <lineage>
        <taxon>Bacteria</taxon>
        <taxon>Bacillati</taxon>
        <taxon>Actinomycetota</taxon>
        <taxon>Actinomycetes</taxon>
        <taxon>Actinomycetales</taxon>
        <taxon>Actinomycetaceae</taxon>
        <taxon>Scrofimicrobium</taxon>
    </lineage>
</organism>